<feature type="transmembrane region" description="Helical" evidence="1">
    <location>
        <begin position="54"/>
        <end position="75"/>
    </location>
</feature>
<accession>A0A0G3WF13</accession>
<gene>
    <name evidence="3" type="ORF">CACET_c25590</name>
</gene>
<dbReference type="RefSeq" id="WP_242846922.1">
    <property type="nucleotide sequence ID" value="NZ_CP009687.1"/>
</dbReference>
<proteinExistence type="predicted"/>
<dbReference type="EMBL" id="CP009687">
    <property type="protein sequence ID" value="AKL96004.1"/>
    <property type="molecule type" value="Genomic_DNA"/>
</dbReference>
<feature type="domain" description="DUF5658" evidence="2">
    <location>
        <begin position="18"/>
        <end position="109"/>
    </location>
</feature>
<keyword evidence="1" id="KW-0472">Membrane</keyword>
<feature type="transmembrane region" description="Helical" evidence="1">
    <location>
        <begin position="87"/>
        <end position="115"/>
    </location>
</feature>
<evidence type="ECO:0000313" key="4">
    <source>
        <dbReference type="Proteomes" id="UP000035704"/>
    </source>
</evidence>
<evidence type="ECO:0000313" key="3">
    <source>
        <dbReference type="EMBL" id="AKL96004.1"/>
    </source>
</evidence>
<sequence>MTFIKNCSLESIKSKLLILYLLNVTDIIFTLLLLRTGLYIEINAFMASVVESPIASLLLKIILPAVLLIMIYFRIQKATAEQLKKSNLLISGAIAVYALINLSHLLWFAILPVLLDNPLFLPLLKKH</sequence>
<dbReference type="PATRIC" id="fig|84022.6.peg.2582"/>
<dbReference type="InterPro" id="IPR043717">
    <property type="entry name" value="DUF5658"/>
</dbReference>
<reference evidence="3 4" key="1">
    <citation type="submission" date="2014-10" db="EMBL/GenBank/DDBJ databases">
        <title>Genome sequence of Clostridium aceticum DSM 1496.</title>
        <authorList>
            <person name="Poehlein A."/>
            <person name="Schiel-Bengelsdorf B."/>
            <person name="Gottschalk G."/>
            <person name="Duerre P."/>
            <person name="Daniel R."/>
        </authorList>
    </citation>
    <scope>NUCLEOTIDE SEQUENCE [LARGE SCALE GENOMIC DNA]</scope>
    <source>
        <strain evidence="3 4">DSM 1496</strain>
    </source>
</reference>
<dbReference type="Proteomes" id="UP000035704">
    <property type="component" value="Chromosome"/>
</dbReference>
<name>A0A0G3WF13_9CLOT</name>
<dbReference type="Pfam" id="PF18902">
    <property type="entry name" value="DUF5658"/>
    <property type="match status" value="1"/>
</dbReference>
<evidence type="ECO:0000259" key="2">
    <source>
        <dbReference type="Pfam" id="PF18902"/>
    </source>
</evidence>
<dbReference type="KEGG" id="cace:CACET_c25590"/>
<organism evidence="3 4">
    <name type="scientific">Clostridium aceticum</name>
    <dbReference type="NCBI Taxonomy" id="84022"/>
    <lineage>
        <taxon>Bacteria</taxon>
        <taxon>Bacillati</taxon>
        <taxon>Bacillota</taxon>
        <taxon>Clostridia</taxon>
        <taxon>Eubacteriales</taxon>
        <taxon>Clostridiaceae</taxon>
        <taxon>Clostridium</taxon>
    </lineage>
</organism>
<evidence type="ECO:0000256" key="1">
    <source>
        <dbReference type="SAM" id="Phobius"/>
    </source>
</evidence>
<keyword evidence="1" id="KW-1133">Transmembrane helix</keyword>
<dbReference type="AlphaFoldDB" id="A0A0G3WF13"/>
<protein>
    <recommendedName>
        <fullName evidence="2">DUF5658 domain-containing protein</fullName>
    </recommendedName>
</protein>
<feature type="transmembrane region" description="Helical" evidence="1">
    <location>
        <begin position="16"/>
        <end position="34"/>
    </location>
</feature>
<keyword evidence="4" id="KW-1185">Reference proteome</keyword>
<keyword evidence="1" id="KW-0812">Transmembrane</keyword>